<organism evidence="1">
    <name type="scientific">Castor canadensis</name>
    <name type="common">American beaver</name>
    <dbReference type="NCBI Taxonomy" id="51338"/>
    <lineage>
        <taxon>Eukaryota</taxon>
        <taxon>Metazoa</taxon>
        <taxon>Chordata</taxon>
        <taxon>Craniata</taxon>
        <taxon>Vertebrata</taxon>
        <taxon>Euteleostomi</taxon>
        <taxon>Mammalia</taxon>
        <taxon>Eutheria</taxon>
        <taxon>Euarchontoglires</taxon>
        <taxon>Glires</taxon>
        <taxon>Rodentia</taxon>
        <taxon>Castorimorpha</taxon>
        <taxon>Castoridae</taxon>
        <taxon>Castor</taxon>
    </lineage>
</organism>
<evidence type="ECO:0000313" key="1">
    <source>
        <dbReference type="Ensembl" id="ENSCCNP00000001691.1"/>
    </source>
</evidence>
<accession>A0A8C0ZLU3</accession>
<dbReference type="Ensembl" id="ENSCCNT00000002269.1">
    <property type="protein sequence ID" value="ENSCCNP00000001691.1"/>
    <property type="gene ID" value="ENSCCNG00000001887.1"/>
</dbReference>
<sequence length="90" mass="10430">MSKSRCTRMVKCSPSQEHDLGFHTWEAADLGDEDEKQKFLRLTGDKHKKINKNWSLNICQVWTVSYQEDINDIVDLPSVKQKIMMEKGCG</sequence>
<protein>
    <submittedName>
        <fullName evidence="1">Uncharacterized protein</fullName>
    </submittedName>
</protein>
<name>A0A8C0ZLU3_CASCN</name>
<dbReference type="AlphaFoldDB" id="A0A8C0ZLU3"/>
<proteinExistence type="predicted"/>
<reference evidence="1" key="1">
    <citation type="submission" date="2023-09" db="UniProtKB">
        <authorList>
            <consortium name="Ensembl"/>
        </authorList>
    </citation>
    <scope>IDENTIFICATION</scope>
</reference>